<comment type="caution">
    <text evidence="1">The sequence shown here is derived from an EMBL/GenBank/DDBJ whole genome shotgun (WGS) entry which is preliminary data.</text>
</comment>
<accession>A0ABV8A8S4</accession>
<name>A0ABV8A8S4_9DEIO</name>
<dbReference type="Proteomes" id="UP001595748">
    <property type="component" value="Unassembled WGS sequence"/>
</dbReference>
<gene>
    <name evidence="1" type="ORF">ACFOPQ_09270</name>
</gene>
<keyword evidence="2" id="KW-1185">Reference proteome</keyword>
<evidence type="ECO:0000313" key="2">
    <source>
        <dbReference type="Proteomes" id="UP001595748"/>
    </source>
</evidence>
<dbReference type="RefSeq" id="WP_380077372.1">
    <property type="nucleotide sequence ID" value="NZ_JBHRZF010000113.1"/>
</dbReference>
<sequence length="251" mass="28565">MNSNLNSSDHAGVQRYHRSVRSGLRAIALVARASPYVVLIQAPLDRAIEIARRQVERYPSIGVDHSTRTALRKVGQPAVQMVIMPPDGDKVSLVLLSNVIPNEREQWQLALDPDWPLVWRHYQLAGGRGEAITWRLNEQIRAHYRCRINRLITGRGGQPRPGEKLYQLPAAAAREQLLKLADHLTHYPGFSGIRQDVFELAQHSSKVWRSTHPQEPAPLWPRMPYLRFRTPETADLANLPKGDLHEIETEN</sequence>
<reference evidence="2" key="1">
    <citation type="journal article" date="2019" name="Int. J. Syst. Evol. Microbiol.">
        <title>The Global Catalogue of Microorganisms (GCM) 10K type strain sequencing project: providing services to taxonomists for standard genome sequencing and annotation.</title>
        <authorList>
            <consortium name="The Broad Institute Genomics Platform"/>
            <consortium name="The Broad Institute Genome Sequencing Center for Infectious Disease"/>
            <person name="Wu L."/>
            <person name="Ma J."/>
        </authorList>
    </citation>
    <scope>NUCLEOTIDE SEQUENCE [LARGE SCALE GENOMIC DNA]</scope>
    <source>
        <strain evidence="2">CCTCC AB 2013263</strain>
    </source>
</reference>
<dbReference type="EMBL" id="JBHRZF010000113">
    <property type="protein sequence ID" value="MFC3860951.1"/>
    <property type="molecule type" value="Genomic_DNA"/>
</dbReference>
<proteinExistence type="predicted"/>
<evidence type="ECO:0000313" key="1">
    <source>
        <dbReference type="EMBL" id="MFC3860951.1"/>
    </source>
</evidence>
<organism evidence="1 2">
    <name type="scientific">Deinococcus antarcticus</name>
    <dbReference type="NCBI Taxonomy" id="1298767"/>
    <lineage>
        <taxon>Bacteria</taxon>
        <taxon>Thermotogati</taxon>
        <taxon>Deinococcota</taxon>
        <taxon>Deinococci</taxon>
        <taxon>Deinococcales</taxon>
        <taxon>Deinococcaceae</taxon>
        <taxon>Deinococcus</taxon>
    </lineage>
</organism>
<protein>
    <submittedName>
        <fullName evidence="1">Uncharacterized protein</fullName>
    </submittedName>
</protein>